<keyword evidence="3" id="KW-0663">Pyridoxal phosphate</keyword>
<feature type="non-terminal residue" evidence="5">
    <location>
        <position position="1"/>
    </location>
</feature>
<dbReference type="PANTHER" id="PTHR43780">
    <property type="entry name" value="1-AMINOCYCLOPROPANE-1-CARBOXYLATE DEAMINASE-RELATED"/>
    <property type="match status" value="1"/>
</dbReference>
<dbReference type="AlphaFoldDB" id="X1RB92"/>
<dbReference type="Gene3D" id="3.40.50.1100">
    <property type="match status" value="1"/>
</dbReference>
<dbReference type="Pfam" id="PF00291">
    <property type="entry name" value="PALP"/>
    <property type="match status" value="1"/>
</dbReference>
<comment type="similarity">
    <text evidence="2">Belongs to the ACC deaminase/D-cysteine desulfhydrase family.</text>
</comment>
<dbReference type="EMBL" id="BARW01004158">
    <property type="protein sequence ID" value="GAI60420.1"/>
    <property type="molecule type" value="Genomic_DNA"/>
</dbReference>
<evidence type="ECO:0000256" key="2">
    <source>
        <dbReference type="ARBA" id="ARBA00008639"/>
    </source>
</evidence>
<name>X1RB92_9ZZZZ</name>
<dbReference type="PANTHER" id="PTHR43780:SF2">
    <property type="entry name" value="1-AMINOCYCLOPROPANE-1-CARBOXYLATE DEAMINASE-RELATED"/>
    <property type="match status" value="1"/>
</dbReference>
<organism evidence="5">
    <name type="scientific">marine sediment metagenome</name>
    <dbReference type="NCBI Taxonomy" id="412755"/>
    <lineage>
        <taxon>unclassified sequences</taxon>
        <taxon>metagenomes</taxon>
        <taxon>ecological metagenomes</taxon>
    </lineage>
</organism>
<proteinExistence type="inferred from homology"/>
<dbReference type="InterPro" id="IPR036052">
    <property type="entry name" value="TrpB-like_PALP_sf"/>
</dbReference>
<dbReference type="SUPFAM" id="SSF53686">
    <property type="entry name" value="Tryptophan synthase beta subunit-like PLP-dependent enzymes"/>
    <property type="match status" value="1"/>
</dbReference>
<evidence type="ECO:0000259" key="4">
    <source>
        <dbReference type="Pfam" id="PF00291"/>
    </source>
</evidence>
<accession>X1RB92</accession>
<gene>
    <name evidence="5" type="ORF">S12H4_09968</name>
</gene>
<sequence length="214" mass="23074">LHNIMGSEVRLVEGNLNSVSAGVLTDVNRAMNEMAGEFRKRGHNPVVVAFTTEAASPYGPLIVCGWVEGAEEIEQQLRAQNINAQYVVLAQHSGQTAAGLILGFKLLKLPIKVIGISVMIDMEDGINSLISHFTRAAKFLGKDMSITPSEVMLNTDYRGEGYGIITKGCIEAIKLVAETEGIFLDPVYTGKAMAGEGLSPRILPLIMCELALKE</sequence>
<reference evidence="5" key="1">
    <citation type="journal article" date="2014" name="Front. Microbiol.">
        <title>High frequency of phylogenetically diverse reductive dehalogenase-homologous genes in deep subseafloor sedimentary metagenomes.</title>
        <authorList>
            <person name="Kawai M."/>
            <person name="Futagami T."/>
            <person name="Toyoda A."/>
            <person name="Takaki Y."/>
            <person name="Nishi S."/>
            <person name="Hori S."/>
            <person name="Arai W."/>
            <person name="Tsubouchi T."/>
            <person name="Morono Y."/>
            <person name="Uchiyama I."/>
            <person name="Ito T."/>
            <person name="Fujiyama A."/>
            <person name="Inagaki F."/>
            <person name="Takami H."/>
        </authorList>
    </citation>
    <scope>NUCLEOTIDE SEQUENCE</scope>
    <source>
        <strain evidence="5">Expedition CK06-06</strain>
    </source>
</reference>
<comment type="cofactor">
    <cofactor evidence="1">
        <name>pyridoxal 5'-phosphate</name>
        <dbReference type="ChEBI" id="CHEBI:597326"/>
    </cofactor>
</comment>
<dbReference type="GO" id="GO:0019148">
    <property type="term" value="F:D-cysteine desulfhydrase activity"/>
    <property type="evidence" value="ECO:0007669"/>
    <property type="project" value="TreeGrafter"/>
</dbReference>
<dbReference type="InterPro" id="IPR027278">
    <property type="entry name" value="ACCD_DCysDesulf"/>
</dbReference>
<protein>
    <recommendedName>
        <fullName evidence="4">Tryptophan synthase beta chain-like PALP domain-containing protein</fullName>
    </recommendedName>
</protein>
<evidence type="ECO:0000256" key="1">
    <source>
        <dbReference type="ARBA" id="ARBA00001933"/>
    </source>
</evidence>
<evidence type="ECO:0000313" key="5">
    <source>
        <dbReference type="EMBL" id="GAI60420.1"/>
    </source>
</evidence>
<comment type="caution">
    <text evidence="5">The sequence shown here is derived from an EMBL/GenBank/DDBJ whole genome shotgun (WGS) entry which is preliminary data.</text>
</comment>
<dbReference type="InterPro" id="IPR001926">
    <property type="entry name" value="TrpB-like_PALP"/>
</dbReference>
<evidence type="ECO:0000256" key="3">
    <source>
        <dbReference type="ARBA" id="ARBA00022898"/>
    </source>
</evidence>
<feature type="domain" description="Tryptophan synthase beta chain-like PALP" evidence="4">
    <location>
        <begin position="4"/>
        <end position="195"/>
    </location>
</feature>